<reference evidence="1" key="1">
    <citation type="submission" date="2024-11" db="EMBL/GenBank/DDBJ databases">
        <authorList>
            <person name="Lucas J.A."/>
        </authorList>
    </citation>
    <scope>NUCLEOTIDE SEQUENCE</scope>
    <source>
        <strain evidence="1">Z 8.8</strain>
    </source>
</reference>
<sequence length="593" mass="63871">MPAGDLKAPIIPLLINNTIDPDALSGGPLDTYAKYTNPVLGDTLYQSWLGLAEDGTPVDVKDIPIPVDPLNEGPLGFQMQVANHFVQRLNKGQVFYSFFLDRVTGEDREESKRIHFGIGKFGLLSGPQIKESHDLQLDPDAIDGNMTIAVVPFTEASNGDVVRLIWKGVRADGSDGPPVNIPPKTLSDSDTDPTNNPGQVLSWLVARTAAMGVRGGKIILRFEITYASSGARADTVSAERTILVTPPAAPELPEPSVKDLVGDEINPGLFPDGIITVVPVYEGIRVGDDVLVYGTRTGSGSGPNKNTIQHLKIDISNIERGRIEVTLPKQWLMDNRGAEVNLGYQYARADASGSSALLQLKIREPLVLPTPTVDRSVEVGGRNELNPILAISGAYVAIPEAATINDGDKVTVYFKGDGESGSFETQVPSQTKPLKFRVPPEVLPPNFGKQVEVTYSVGGEDAEAPLKLFIRHLTSHPGIVCDRAQIGSPATLKLSDIPPEGALLSVDLWSFISTKQKVRLWLSASGMTDDRDIIAVRDVKPEEVTAGVQALLWKSDLADIAINNTFTLRVSVSFDGGQSTITFNRPLVLKLLA</sequence>
<comment type="caution">
    <text evidence="1">The sequence shown here is derived from an EMBL/GenBank/DDBJ whole genome shotgun (WGS) entry which is preliminary data.</text>
</comment>
<accession>A0ACC7MW09</accession>
<gene>
    <name evidence="1" type="ORF">ACJEBM_18895</name>
</gene>
<protein>
    <submittedName>
        <fullName evidence="1">Uncharacterized protein</fullName>
    </submittedName>
</protein>
<keyword evidence="2" id="KW-1185">Reference proteome</keyword>
<dbReference type="EMBL" id="JBJHQE010000036">
    <property type="protein sequence ID" value="MFK9082739.1"/>
    <property type="molecule type" value="Genomic_DNA"/>
</dbReference>
<evidence type="ECO:0000313" key="2">
    <source>
        <dbReference type="Proteomes" id="UP001622950"/>
    </source>
</evidence>
<evidence type="ECO:0000313" key="1">
    <source>
        <dbReference type="EMBL" id="MFK9082739.1"/>
    </source>
</evidence>
<name>A0ACC7MW09_9PSED</name>
<proteinExistence type="predicted"/>
<dbReference type="Proteomes" id="UP001622950">
    <property type="component" value="Unassembled WGS sequence"/>
</dbReference>
<organism evidence="1 2">
    <name type="scientific">Pseudomonas neuropathica</name>
    <dbReference type="NCBI Taxonomy" id="2730425"/>
    <lineage>
        <taxon>Bacteria</taxon>
        <taxon>Pseudomonadati</taxon>
        <taxon>Pseudomonadota</taxon>
        <taxon>Gammaproteobacteria</taxon>
        <taxon>Pseudomonadales</taxon>
        <taxon>Pseudomonadaceae</taxon>
        <taxon>Pseudomonas</taxon>
    </lineage>
</organism>